<dbReference type="InterPro" id="IPR000418">
    <property type="entry name" value="Ets_dom"/>
</dbReference>
<dbReference type="EnsemblMetazoa" id="CLYHEMT024571.1">
    <property type="protein sequence ID" value="CLYHEMP024571.1"/>
    <property type="gene ID" value="CLYHEMG024571"/>
</dbReference>
<evidence type="ECO:0000256" key="4">
    <source>
        <dbReference type="SAM" id="MobiDB-lite"/>
    </source>
</evidence>
<dbReference type="InterPro" id="IPR036388">
    <property type="entry name" value="WH-like_DNA-bd_sf"/>
</dbReference>
<feature type="domain" description="ETS" evidence="5">
    <location>
        <begin position="420"/>
        <end position="503"/>
    </location>
</feature>
<organism evidence="6 7">
    <name type="scientific">Clytia hemisphaerica</name>
    <dbReference type="NCBI Taxonomy" id="252671"/>
    <lineage>
        <taxon>Eukaryota</taxon>
        <taxon>Metazoa</taxon>
        <taxon>Cnidaria</taxon>
        <taxon>Hydrozoa</taxon>
        <taxon>Hydroidolina</taxon>
        <taxon>Leptothecata</taxon>
        <taxon>Obeliida</taxon>
        <taxon>Clytiidae</taxon>
        <taxon>Clytia</taxon>
    </lineage>
</organism>
<dbReference type="Pfam" id="PF00178">
    <property type="entry name" value="Ets"/>
    <property type="match status" value="1"/>
</dbReference>
<comment type="subcellular location">
    <subcellularLocation>
        <location evidence="3">Nucleus</location>
    </subcellularLocation>
</comment>
<keyword evidence="7" id="KW-1185">Reference proteome</keyword>
<dbReference type="GO" id="GO:0043565">
    <property type="term" value="F:sequence-specific DNA binding"/>
    <property type="evidence" value="ECO:0007669"/>
    <property type="project" value="InterPro"/>
</dbReference>
<evidence type="ECO:0000256" key="1">
    <source>
        <dbReference type="ARBA" id="ARBA00005562"/>
    </source>
</evidence>
<feature type="region of interest" description="Disordered" evidence="4">
    <location>
        <begin position="678"/>
        <end position="740"/>
    </location>
</feature>
<dbReference type="InterPro" id="IPR036390">
    <property type="entry name" value="WH_DNA-bd_sf"/>
</dbReference>
<keyword evidence="3" id="KW-0539">Nucleus</keyword>
<proteinExistence type="inferred from homology"/>
<sequence length="740" mass="83549">MNLIYTNTFQKSPLAAFPYESSYNGAPDTLFRGMPSLSNGIGRSPPPLEKMRREKAAGEDTVFANSPDPRSPFARVFDYNWSNSVTDRKPLYENGSLPTSTSYDALLKANYEKMRFSVPFRDSPPISSAVGEINPPSRSPTKARMKYTPMRENIFSDSLATTSGGVAKSPTMFFSRGSTEDRKPYRRETDLVRSMNLHSAAASQYDLDHNPLKIIQSPSYQVKQRHLSESLPDKRSSVSSAFSVIRPHFQRMYERESGYNSDPSEKGKKLFKPYETFEKSKIYARRHSENYRPALNGNNGADIDKEIGVSRLHVSDEASKEALQAFDAHVQKMMAEKSRLQGPAPIGSPKLASMSRPKEPMAIQCSTIDSSMPQTSTTLTNVADLSHGVGGLLGLTRIANEHLGQAIAKEKKRSKNNNCLHLWQFLRTVLEEEKDKPNRCIEWTNRERGEFRLIKTAVIADLWGQSKNRKCMTYEKMARAMRYYYKMKILEKVPHKRLHFRFGEKMLARVLDPNTIKPFRRMSTGDQHMRPANGTNGYYSGPPPPLQMLRRGSIDGLNSPGVISSYQGGRLGSQSDCPPTPMTPLSPCTPMTPLTPCTPGVNRTPVIMSRSTNVFFPPDSPLPKLENYESKSPPRNGRQNSPPTTYLQQQRLPQQSQPIKDEFNRNLLIKEEYNRNQPITEEYNRNQPIKEEFNKNHPIKEEDDRLSESTATTTSKDGVASDNSINADEESDSELIVDMD</sequence>
<evidence type="ECO:0000259" key="5">
    <source>
        <dbReference type="PROSITE" id="PS50061"/>
    </source>
</evidence>
<feature type="compositionally biased region" description="Basic and acidic residues" evidence="4">
    <location>
        <begin position="682"/>
        <end position="707"/>
    </location>
</feature>
<feature type="region of interest" description="Disordered" evidence="4">
    <location>
        <begin position="518"/>
        <end position="542"/>
    </location>
</feature>
<dbReference type="PROSITE" id="PS50061">
    <property type="entry name" value="ETS_DOMAIN_3"/>
    <property type="match status" value="1"/>
</dbReference>
<keyword evidence="2 3" id="KW-0238">DNA-binding</keyword>
<protein>
    <recommendedName>
        <fullName evidence="5">ETS domain-containing protein</fullName>
    </recommendedName>
</protein>
<dbReference type="PRINTS" id="PR00454">
    <property type="entry name" value="ETSDOMAIN"/>
</dbReference>
<dbReference type="AlphaFoldDB" id="A0A7M5XJC8"/>
<dbReference type="PANTHER" id="PTHR11849">
    <property type="entry name" value="ETS"/>
    <property type="match status" value="1"/>
</dbReference>
<dbReference type="Proteomes" id="UP000594262">
    <property type="component" value="Unplaced"/>
</dbReference>
<feature type="compositionally biased region" description="Low complexity" evidence="4">
    <location>
        <begin position="642"/>
        <end position="658"/>
    </location>
</feature>
<dbReference type="GO" id="GO:0000981">
    <property type="term" value="F:DNA-binding transcription factor activity, RNA polymerase II-specific"/>
    <property type="evidence" value="ECO:0007669"/>
    <property type="project" value="TreeGrafter"/>
</dbReference>
<reference evidence="6" key="1">
    <citation type="submission" date="2021-01" db="UniProtKB">
        <authorList>
            <consortium name="EnsemblMetazoa"/>
        </authorList>
    </citation>
    <scope>IDENTIFICATION</scope>
</reference>
<dbReference type="InterPro" id="IPR046328">
    <property type="entry name" value="ETS_fam"/>
</dbReference>
<comment type="similarity">
    <text evidence="1 3">Belongs to the ETS family.</text>
</comment>
<dbReference type="Gene3D" id="1.10.10.10">
    <property type="entry name" value="Winged helix-like DNA-binding domain superfamily/Winged helix DNA-binding domain"/>
    <property type="match status" value="1"/>
</dbReference>
<dbReference type="SUPFAM" id="SSF46785">
    <property type="entry name" value="Winged helix' DNA-binding domain"/>
    <property type="match status" value="1"/>
</dbReference>
<dbReference type="OrthoDB" id="5961210at2759"/>
<name>A0A7M5XJC8_9CNID</name>
<feature type="region of interest" description="Disordered" evidence="4">
    <location>
        <begin position="612"/>
        <end position="660"/>
    </location>
</feature>
<feature type="compositionally biased region" description="Polar residues" evidence="4">
    <location>
        <begin position="708"/>
        <end position="726"/>
    </location>
</feature>
<evidence type="ECO:0000313" key="6">
    <source>
        <dbReference type="EnsemblMetazoa" id="CLYHEMP024571.1"/>
    </source>
</evidence>
<dbReference type="GO" id="GO:0030154">
    <property type="term" value="P:cell differentiation"/>
    <property type="evidence" value="ECO:0007669"/>
    <property type="project" value="TreeGrafter"/>
</dbReference>
<evidence type="ECO:0000256" key="2">
    <source>
        <dbReference type="ARBA" id="ARBA00023125"/>
    </source>
</evidence>
<dbReference type="SMART" id="SM00413">
    <property type="entry name" value="ETS"/>
    <property type="match status" value="1"/>
</dbReference>
<evidence type="ECO:0000313" key="7">
    <source>
        <dbReference type="Proteomes" id="UP000594262"/>
    </source>
</evidence>
<dbReference type="GO" id="GO:0005634">
    <property type="term" value="C:nucleus"/>
    <property type="evidence" value="ECO:0007669"/>
    <property type="project" value="UniProtKB-SubCell"/>
</dbReference>
<dbReference type="PANTHER" id="PTHR11849:SF191">
    <property type="entry name" value="ECDYSONE-INDUCED PROTEIN 74EF ISOFORM B"/>
    <property type="match status" value="1"/>
</dbReference>
<feature type="compositionally biased region" description="Acidic residues" evidence="4">
    <location>
        <begin position="727"/>
        <end position="740"/>
    </location>
</feature>
<evidence type="ECO:0000256" key="3">
    <source>
        <dbReference type="RuleBase" id="RU004019"/>
    </source>
</evidence>
<accession>A0A7M5XJC8</accession>